<protein>
    <submittedName>
        <fullName evidence="2">Uncharacterized protein</fullName>
    </submittedName>
</protein>
<sequence>MKFSTATFFVLFAAAASVLGQYDHDVDEMMAREFDFEEFEARGIEHELYVRQAEDITNVKRQLAQLERLVLFQSFMNAITSTHPISSLSR</sequence>
<name>A0A8H4QTQ2_9AGAR</name>
<dbReference type="Proteomes" id="UP000521872">
    <property type="component" value="Unassembled WGS sequence"/>
</dbReference>
<evidence type="ECO:0000313" key="3">
    <source>
        <dbReference type="Proteomes" id="UP000521872"/>
    </source>
</evidence>
<keyword evidence="3" id="KW-1185">Reference proteome</keyword>
<evidence type="ECO:0000256" key="1">
    <source>
        <dbReference type="SAM" id="SignalP"/>
    </source>
</evidence>
<dbReference type="AlphaFoldDB" id="A0A8H4QTQ2"/>
<reference evidence="2 3" key="1">
    <citation type="submission" date="2019-12" db="EMBL/GenBank/DDBJ databases">
        <authorList>
            <person name="Floudas D."/>
            <person name="Bentzer J."/>
            <person name="Ahren D."/>
            <person name="Johansson T."/>
            <person name="Persson P."/>
            <person name="Tunlid A."/>
        </authorList>
    </citation>
    <scope>NUCLEOTIDE SEQUENCE [LARGE SCALE GENOMIC DNA]</scope>
    <source>
        <strain evidence="2 3">CBS 102.39</strain>
    </source>
</reference>
<keyword evidence="1" id="KW-0732">Signal</keyword>
<evidence type="ECO:0000313" key="2">
    <source>
        <dbReference type="EMBL" id="KAF4616540.1"/>
    </source>
</evidence>
<feature type="chain" id="PRO_5034134236" evidence="1">
    <location>
        <begin position="21"/>
        <end position="90"/>
    </location>
</feature>
<dbReference type="EMBL" id="JAACJL010000031">
    <property type="protein sequence ID" value="KAF4616540.1"/>
    <property type="molecule type" value="Genomic_DNA"/>
</dbReference>
<accession>A0A8H4QTQ2</accession>
<comment type="caution">
    <text evidence="2">The sequence shown here is derived from an EMBL/GenBank/DDBJ whole genome shotgun (WGS) entry which is preliminary data.</text>
</comment>
<organism evidence="2 3">
    <name type="scientific">Agrocybe pediades</name>
    <dbReference type="NCBI Taxonomy" id="84607"/>
    <lineage>
        <taxon>Eukaryota</taxon>
        <taxon>Fungi</taxon>
        <taxon>Dikarya</taxon>
        <taxon>Basidiomycota</taxon>
        <taxon>Agaricomycotina</taxon>
        <taxon>Agaricomycetes</taxon>
        <taxon>Agaricomycetidae</taxon>
        <taxon>Agaricales</taxon>
        <taxon>Agaricineae</taxon>
        <taxon>Strophariaceae</taxon>
        <taxon>Agrocybe</taxon>
    </lineage>
</organism>
<feature type="signal peptide" evidence="1">
    <location>
        <begin position="1"/>
        <end position="20"/>
    </location>
</feature>
<proteinExistence type="predicted"/>
<gene>
    <name evidence="2" type="ORF">D9613_008719</name>
</gene>